<dbReference type="GO" id="GO:0000278">
    <property type="term" value="P:mitotic cell cycle"/>
    <property type="evidence" value="ECO:0007669"/>
    <property type="project" value="TreeGrafter"/>
</dbReference>
<dbReference type="CDD" id="cd21224">
    <property type="entry name" value="CH_ASPM_rpt2"/>
    <property type="match status" value="1"/>
</dbReference>
<keyword evidence="6" id="KW-0677">Repeat</keyword>
<evidence type="ECO:0000256" key="3">
    <source>
        <dbReference type="ARBA" id="ARBA00022490"/>
    </source>
</evidence>
<dbReference type="SMART" id="SM00015">
    <property type="entry name" value="IQ"/>
    <property type="match status" value="11"/>
</dbReference>
<feature type="domain" description="Calponin-homology (CH)" evidence="12">
    <location>
        <begin position="187"/>
        <end position="323"/>
    </location>
</feature>
<dbReference type="PROSITE" id="PS50096">
    <property type="entry name" value="IQ"/>
    <property type="match status" value="10"/>
</dbReference>
<protein>
    <recommendedName>
        <fullName evidence="12">Calponin-homology (CH) domain-containing protein</fullName>
    </recommendedName>
</protein>
<dbReference type="InterPro" id="IPR051185">
    <property type="entry name" value="ASPM"/>
</dbReference>
<dbReference type="Gene3D" id="1.10.418.10">
    <property type="entry name" value="Calponin-like domain"/>
    <property type="match status" value="2"/>
</dbReference>
<sequence>MGSDQKSRCPKAPTKEEMSLKMYTARRRLNCLRRAACHLFTSEAIVKAIQRLELEVEAKRLLVRKDRHLWKDIGERQKVLTWLLSYNPLWLRIGLETIFGELIPLESNSDAMGLAVFILNRLLWNPDIAAEFRHPKVPHLYRDGHEEALSRFTLKKLLLLVCFLDKAKESRIIEHDPCLFCMDAEFKTSKDLLLAFSRDFLSGEGILYRHLGHLGLRVSHGQTPLDEFNFAVKNLAADLKCGVRLVRVVELFTQDWSLSGRLRIPAISRLQKVHNVEVALEVLKAKGVDLKDEHGGAIDPRDIVDGHREKTLTLLWKIIFAFQVEVLLDEEQLEEEICFLRRTWRTRQKLNALRANQDVAEKPKEKRPSFKHSSTKITLLMDWVNAVSAFYNSKAENFTVSFSDGQILCYLIHHYHPCHLALEAVCQNTTQTVECGQRGLVGLNCSSSDSDSSFEMWPGLRTGVEASMYFKELLENEKSNFQLVNTAVSYLGGVPAMVNPADMSNTIPNEKVVTCYLSFLCARLLDLRNETRAARIIQGAWRKYRLKKELKHYKKQFRAQQVMKKQRCVHQKTLKSIQTLQAAVRGHIEYKKFQKLKRSATTIQDYYRAHVLGRNERERYLKMKRSAILIQAAFRGHQAREHAKKLQASLKIQAWFRGKMARQNFIAKKKAIATVHRCMQTRLYRNRFQKIRQSVCIIQRRWSETLDARKERHDFLKMRSSTITIQALWRGHRIRLTLQKEQKAACIIQSCYRGFVQRQAFLRQRKAVKVLQKHVRELQRGREERETFKTAAITLQAFCRGWLVRRQLKEEAQARRRNCFTAAVYYNLCAVKIQRALRAHWALESAKKQLYSVIYIQRWIRAKLQKKRYLEKKEKIIKVQRAVRGWLSRRNIAAIVLQHAVKKYLAKRREQRVQRGIIKAQALWRGHRSRKATDTAKVVAMRHRFRKVNRAVKEEDRLCNKTAVAIDYLLRYKHFSYILAALQHLETATRLSPECCEQLVRSGATLVIFTLIRSCNRSVPCMEVITFAIQVLLNLSKYRKTTEAVYAVENSMDTLLDLLQIYREKAGDKVADKGGSIFTKVCFLLAILLQDEQRALEMRNLPKATDRICSLYRLTVRKHKIDTERTVTRQKMNMSLNGSFFTPATPHKSKPRLRIAPDWVLRRDSMKEVVDPLRAIQMVADAFTIVP</sequence>
<feature type="domain" description="Calponin-homology (CH)" evidence="12">
    <location>
        <begin position="374"/>
        <end position="525"/>
    </location>
</feature>
<dbReference type="SMART" id="SM00033">
    <property type="entry name" value="CH"/>
    <property type="match status" value="2"/>
</dbReference>
<evidence type="ECO:0000256" key="5">
    <source>
        <dbReference type="ARBA" id="ARBA00022618"/>
    </source>
</evidence>
<dbReference type="GO" id="GO:0007051">
    <property type="term" value="P:spindle organization"/>
    <property type="evidence" value="ECO:0007669"/>
    <property type="project" value="UniProtKB-ARBA"/>
</dbReference>
<dbReference type="PANTHER" id="PTHR22706">
    <property type="entry name" value="ASSEMBLY FACTOR FOR SPINDLE MICROTUBULES"/>
    <property type="match status" value="1"/>
</dbReference>
<keyword evidence="9" id="KW-0175">Coiled coil</keyword>
<dbReference type="InterPro" id="IPR016024">
    <property type="entry name" value="ARM-type_fold"/>
</dbReference>
<evidence type="ECO:0000256" key="11">
    <source>
        <dbReference type="ARBA" id="ARBA00023306"/>
    </source>
</evidence>
<keyword evidence="7" id="KW-0498">Mitosis</keyword>
<dbReference type="PANTHER" id="PTHR22706:SF1">
    <property type="entry name" value="ASSEMBLY FACTOR FOR SPINDLE MICROTUBULES"/>
    <property type="match status" value="1"/>
</dbReference>
<gene>
    <name evidence="13" type="ORF">AAFF_G00249490</name>
</gene>
<dbReference type="FunFam" id="1.10.418.10:FF:000051">
    <property type="entry name" value="Abnormal spindle-like microcephaly-associated protein homolog"/>
    <property type="match status" value="1"/>
</dbReference>
<dbReference type="Pfam" id="PF00307">
    <property type="entry name" value="CH"/>
    <property type="match status" value="1"/>
</dbReference>
<organism evidence="13 14">
    <name type="scientific">Aldrovandia affinis</name>
    <dbReference type="NCBI Taxonomy" id="143900"/>
    <lineage>
        <taxon>Eukaryota</taxon>
        <taxon>Metazoa</taxon>
        <taxon>Chordata</taxon>
        <taxon>Craniata</taxon>
        <taxon>Vertebrata</taxon>
        <taxon>Euteleostomi</taxon>
        <taxon>Actinopterygii</taxon>
        <taxon>Neopterygii</taxon>
        <taxon>Teleostei</taxon>
        <taxon>Notacanthiformes</taxon>
        <taxon>Halosauridae</taxon>
        <taxon>Aldrovandia</taxon>
    </lineage>
</organism>
<dbReference type="SUPFAM" id="SSF52540">
    <property type="entry name" value="P-loop containing nucleoside triphosphate hydrolases"/>
    <property type="match status" value="3"/>
</dbReference>
<keyword evidence="5" id="KW-0132">Cell division</keyword>
<keyword evidence="14" id="KW-1185">Reference proteome</keyword>
<dbReference type="SUPFAM" id="SSF48371">
    <property type="entry name" value="ARM repeat"/>
    <property type="match status" value="1"/>
</dbReference>
<dbReference type="InterPro" id="IPR036872">
    <property type="entry name" value="CH_dom_sf"/>
</dbReference>
<name>A0AAD7W2N4_9TELE</name>
<keyword evidence="3" id="KW-0963">Cytoplasm</keyword>
<dbReference type="AlphaFoldDB" id="A0AAD7W2N4"/>
<evidence type="ECO:0000259" key="12">
    <source>
        <dbReference type="PROSITE" id="PS50021"/>
    </source>
</evidence>
<dbReference type="GO" id="GO:0051301">
    <property type="term" value="P:cell division"/>
    <property type="evidence" value="ECO:0007669"/>
    <property type="project" value="UniProtKB-KW"/>
</dbReference>
<dbReference type="GO" id="GO:0005737">
    <property type="term" value="C:cytoplasm"/>
    <property type="evidence" value="ECO:0007669"/>
    <property type="project" value="UniProtKB-SubCell"/>
</dbReference>
<comment type="caution">
    <text evidence="13">The sequence shown here is derived from an EMBL/GenBank/DDBJ whole genome shotgun (WGS) entry which is preliminary data.</text>
</comment>
<dbReference type="EMBL" id="JAINUG010000335">
    <property type="protein sequence ID" value="KAJ8377959.1"/>
    <property type="molecule type" value="Genomic_DNA"/>
</dbReference>
<dbReference type="SUPFAM" id="SSF47576">
    <property type="entry name" value="Calponin-homology domain, CH-domain"/>
    <property type="match status" value="1"/>
</dbReference>
<evidence type="ECO:0000256" key="6">
    <source>
        <dbReference type="ARBA" id="ARBA00022737"/>
    </source>
</evidence>
<keyword evidence="8" id="KW-0112">Calmodulin-binding</keyword>
<keyword evidence="4" id="KW-0597">Phosphoprotein</keyword>
<comment type="subcellular location">
    <subcellularLocation>
        <location evidence="2">Cytoplasm</location>
    </subcellularLocation>
    <subcellularLocation>
        <location evidence="1">Nucleus</location>
    </subcellularLocation>
</comment>
<dbReference type="Pfam" id="PF00612">
    <property type="entry name" value="IQ"/>
    <property type="match status" value="8"/>
</dbReference>
<keyword evidence="10" id="KW-0539">Nucleus</keyword>
<dbReference type="GO" id="GO:0051295">
    <property type="term" value="P:establishment of meiotic spindle localization"/>
    <property type="evidence" value="ECO:0007669"/>
    <property type="project" value="TreeGrafter"/>
</dbReference>
<proteinExistence type="predicted"/>
<evidence type="ECO:0000256" key="7">
    <source>
        <dbReference type="ARBA" id="ARBA00022776"/>
    </source>
</evidence>
<dbReference type="GO" id="GO:0000922">
    <property type="term" value="C:spindle pole"/>
    <property type="evidence" value="ECO:0007669"/>
    <property type="project" value="TreeGrafter"/>
</dbReference>
<dbReference type="GO" id="GO:0005516">
    <property type="term" value="F:calmodulin binding"/>
    <property type="evidence" value="ECO:0007669"/>
    <property type="project" value="UniProtKB-KW"/>
</dbReference>
<evidence type="ECO:0000256" key="1">
    <source>
        <dbReference type="ARBA" id="ARBA00004123"/>
    </source>
</evidence>
<evidence type="ECO:0000313" key="13">
    <source>
        <dbReference type="EMBL" id="KAJ8377959.1"/>
    </source>
</evidence>
<dbReference type="InterPro" id="IPR027417">
    <property type="entry name" value="P-loop_NTPase"/>
</dbReference>
<evidence type="ECO:0000256" key="10">
    <source>
        <dbReference type="ARBA" id="ARBA00023242"/>
    </source>
</evidence>
<dbReference type="FunFam" id="1.20.5.190:FF:000009">
    <property type="entry name" value="Abnormal spindle-like microcephaly-associated protein homolog"/>
    <property type="match status" value="1"/>
</dbReference>
<dbReference type="InterPro" id="IPR001715">
    <property type="entry name" value="CH_dom"/>
</dbReference>
<evidence type="ECO:0000256" key="8">
    <source>
        <dbReference type="ARBA" id="ARBA00022860"/>
    </source>
</evidence>
<dbReference type="CDD" id="cd23767">
    <property type="entry name" value="IQCD"/>
    <property type="match status" value="3"/>
</dbReference>
<keyword evidence="11" id="KW-0131">Cell cycle</keyword>
<evidence type="ECO:0000313" key="14">
    <source>
        <dbReference type="Proteomes" id="UP001221898"/>
    </source>
</evidence>
<accession>A0AAD7W2N4</accession>
<dbReference type="PROSITE" id="PS50021">
    <property type="entry name" value="CH"/>
    <property type="match status" value="2"/>
</dbReference>
<reference evidence="13" key="1">
    <citation type="journal article" date="2023" name="Science">
        <title>Genome structures resolve the early diversification of teleost fishes.</title>
        <authorList>
            <person name="Parey E."/>
            <person name="Louis A."/>
            <person name="Montfort J."/>
            <person name="Bouchez O."/>
            <person name="Roques C."/>
            <person name="Iampietro C."/>
            <person name="Lluch J."/>
            <person name="Castinel A."/>
            <person name="Donnadieu C."/>
            <person name="Desvignes T."/>
            <person name="Floi Bucao C."/>
            <person name="Jouanno E."/>
            <person name="Wen M."/>
            <person name="Mejri S."/>
            <person name="Dirks R."/>
            <person name="Jansen H."/>
            <person name="Henkel C."/>
            <person name="Chen W.J."/>
            <person name="Zahm M."/>
            <person name="Cabau C."/>
            <person name="Klopp C."/>
            <person name="Thompson A.W."/>
            <person name="Robinson-Rechavi M."/>
            <person name="Braasch I."/>
            <person name="Lecointre G."/>
            <person name="Bobe J."/>
            <person name="Postlethwait J.H."/>
            <person name="Berthelot C."/>
            <person name="Roest Crollius H."/>
            <person name="Guiguen Y."/>
        </authorList>
    </citation>
    <scope>NUCLEOTIDE SEQUENCE</scope>
    <source>
        <strain evidence="13">NC1722</strain>
    </source>
</reference>
<dbReference type="GO" id="GO:0005634">
    <property type="term" value="C:nucleus"/>
    <property type="evidence" value="ECO:0007669"/>
    <property type="project" value="UniProtKB-SubCell"/>
</dbReference>
<dbReference type="Proteomes" id="UP001221898">
    <property type="component" value="Unassembled WGS sequence"/>
</dbReference>
<dbReference type="CDD" id="cd21223">
    <property type="entry name" value="CH_ASPM_rpt1"/>
    <property type="match status" value="1"/>
</dbReference>
<evidence type="ECO:0000256" key="4">
    <source>
        <dbReference type="ARBA" id="ARBA00022553"/>
    </source>
</evidence>
<dbReference type="Gene3D" id="1.20.5.190">
    <property type="match status" value="6"/>
</dbReference>
<evidence type="ECO:0000256" key="9">
    <source>
        <dbReference type="ARBA" id="ARBA00023054"/>
    </source>
</evidence>
<dbReference type="InterPro" id="IPR000048">
    <property type="entry name" value="IQ_motif_EF-hand-BS"/>
</dbReference>
<evidence type="ECO:0000256" key="2">
    <source>
        <dbReference type="ARBA" id="ARBA00004496"/>
    </source>
</evidence>